<proteinExistence type="predicted"/>
<dbReference type="Gene3D" id="3.40.50.12100">
    <property type="entry name" value="Stimulator of interferon genes protein"/>
    <property type="match status" value="1"/>
</dbReference>
<dbReference type="PANTHER" id="PTHR34339:SF1">
    <property type="entry name" value="STIMULATOR OF INTERFERON GENES PROTEIN"/>
    <property type="match status" value="1"/>
</dbReference>
<feature type="domain" description="STING ligand-binding" evidence="2">
    <location>
        <begin position="102"/>
        <end position="232"/>
    </location>
</feature>
<evidence type="ECO:0000256" key="1">
    <source>
        <dbReference type="SAM" id="Phobius"/>
    </source>
</evidence>
<dbReference type="EMBL" id="FZQP02002460">
    <property type="protein sequence ID" value="VVC95861.1"/>
    <property type="molecule type" value="Genomic_DNA"/>
</dbReference>
<evidence type="ECO:0000313" key="4">
    <source>
        <dbReference type="Proteomes" id="UP000324832"/>
    </source>
</evidence>
<sequence>MFGKSENMNEWLISTVRYILYMLYIKMIHGICVLGYRILHSRGFDRYNYILRRKTYALLFVVCIAVLKYFDEKFIEEEVVWLFIGYLVTLYLEMKENSSVTYGVGMACSFFEGYLAHIIPSDGANFVGFEENINIYEASQGVVFPVKKLFIIITKSLYCPPDLKHFNKNNQRLPYLEACQSLFEVEKDVAGAKGRTYRNSAYKIHRQNEPPVYLAAECATPLHTLHKALERRTLSESELIIPIIWYLLTTVHPCLIL</sequence>
<dbReference type="PANTHER" id="PTHR34339">
    <property type="entry name" value="STIMULATOR OF INTERFERON GENES PROTEIN"/>
    <property type="match status" value="1"/>
</dbReference>
<name>A0A5E4QFL4_9NEOP</name>
<protein>
    <recommendedName>
        <fullName evidence="2">STING ligand-binding domain-containing protein</fullName>
    </recommendedName>
</protein>
<dbReference type="Proteomes" id="UP000324832">
    <property type="component" value="Unassembled WGS sequence"/>
</dbReference>
<keyword evidence="1" id="KW-1133">Transmembrane helix</keyword>
<dbReference type="GO" id="GO:0045087">
    <property type="term" value="P:innate immune response"/>
    <property type="evidence" value="ECO:0007669"/>
    <property type="project" value="TreeGrafter"/>
</dbReference>
<organism evidence="3 4">
    <name type="scientific">Leptidea sinapis</name>
    <dbReference type="NCBI Taxonomy" id="189913"/>
    <lineage>
        <taxon>Eukaryota</taxon>
        <taxon>Metazoa</taxon>
        <taxon>Ecdysozoa</taxon>
        <taxon>Arthropoda</taxon>
        <taxon>Hexapoda</taxon>
        <taxon>Insecta</taxon>
        <taxon>Pterygota</taxon>
        <taxon>Neoptera</taxon>
        <taxon>Endopterygota</taxon>
        <taxon>Lepidoptera</taxon>
        <taxon>Glossata</taxon>
        <taxon>Ditrysia</taxon>
        <taxon>Papilionoidea</taxon>
        <taxon>Pieridae</taxon>
        <taxon>Dismorphiinae</taxon>
        <taxon>Leptidea</taxon>
    </lineage>
</organism>
<feature type="transmembrane region" description="Helical" evidence="1">
    <location>
        <begin position="51"/>
        <end position="70"/>
    </location>
</feature>
<dbReference type="GO" id="GO:0005776">
    <property type="term" value="C:autophagosome"/>
    <property type="evidence" value="ECO:0007669"/>
    <property type="project" value="TreeGrafter"/>
</dbReference>
<keyword evidence="1" id="KW-0472">Membrane</keyword>
<dbReference type="GO" id="GO:0002218">
    <property type="term" value="P:activation of innate immune response"/>
    <property type="evidence" value="ECO:0007669"/>
    <property type="project" value="InterPro"/>
</dbReference>
<dbReference type="GO" id="GO:0000045">
    <property type="term" value="P:autophagosome assembly"/>
    <property type="evidence" value="ECO:0007669"/>
    <property type="project" value="TreeGrafter"/>
</dbReference>
<feature type="transmembrane region" description="Helical" evidence="1">
    <location>
        <begin position="18"/>
        <end position="39"/>
    </location>
</feature>
<evidence type="ECO:0000259" key="2">
    <source>
        <dbReference type="Pfam" id="PF15009"/>
    </source>
</evidence>
<dbReference type="AlphaFoldDB" id="A0A5E4QFL4"/>
<accession>A0A5E4QFL4</accession>
<dbReference type="InterPro" id="IPR055432">
    <property type="entry name" value="STING_LBD"/>
</dbReference>
<gene>
    <name evidence="3" type="ORF">LSINAPIS_LOCUS7487</name>
</gene>
<dbReference type="GO" id="GO:0032481">
    <property type="term" value="P:positive regulation of type I interferon production"/>
    <property type="evidence" value="ECO:0007669"/>
    <property type="project" value="InterPro"/>
</dbReference>
<dbReference type="InterPro" id="IPR038623">
    <property type="entry name" value="STING_C_sf"/>
</dbReference>
<dbReference type="GO" id="GO:0016239">
    <property type="term" value="P:positive regulation of macroautophagy"/>
    <property type="evidence" value="ECO:0007669"/>
    <property type="project" value="TreeGrafter"/>
</dbReference>
<reference evidence="3 4" key="1">
    <citation type="submission" date="2017-07" db="EMBL/GenBank/DDBJ databases">
        <authorList>
            <person name="Talla V."/>
            <person name="Backstrom N."/>
        </authorList>
    </citation>
    <scope>NUCLEOTIDE SEQUENCE [LARGE SCALE GENOMIC DNA]</scope>
</reference>
<dbReference type="InterPro" id="IPR029158">
    <property type="entry name" value="STING"/>
</dbReference>
<dbReference type="GO" id="GO:0005789">
    <property type="term" value="C:endoplasmic reticulum membrane"/>
    <property type="evidence" value="ECO:0007669"/>
    <property type="project" value="TreeGrafter"/>
</dbReference>
<dbReference type="GO" id="GO:0035438">
    <property type="term" value="F:cyclic-di-GMP binding"/>
    <property type="evidence" value="ECO:0007669"/>
    <property type="project" value="TreeGrafter"/>
</dbReference>
<dbReference type="GO" id="GO:0061507">
    <property type="term" value="F:2',3'-cyclic GMP-AMP binding"/>
    <property type="evidence" value="ECO:0007669"/>
    <property type="project" value="TreeGrafter"/>
</dbReference>
<evidence type="ECO:0000313" key="3">
    <source>
        <dbReference type="EMBL" id="VVC95861.1"/>
    </source>
</evidence>
<keyword evidence="1" id="KW-0812">Transmembrane</keyword>
<dbReference type="GO" id="GO:0061709">
    <property type="term" value="P:reticulophagy"/>
    <property type="evidence" value="ECO:0007669"/>
    <property type="project" value="TreeGrafter"/>
</dbReference>
<dbReference type="Pfam" id="PF15009">
    <property type="entry name" value="STING_LBD"/>
    <property type="match status" value="1"/>
</dbReference>
<keyword evidence="4" id="KW-1185">Reference proteome</keyword>